<accession>A0A078AW29</accession>
<evidence type="ECO:0000313" key="3">
    <source>
        <dbReference type="Proteomes" id="UP000039865"/>
    </source>
</evidence>
<keyword evidence="1" id="KW-0472">Membrane</keyword>
<dbReference type="OrthoDB" id="74158at2759"/>
<sequence>MPLSVALPLESTLLKLSWRNTNMIPFLILISIIDLKTQAKDFSLKSIWQNKNTRIGIMQLSLSFNLVQIFFILSGQYTIMSHASIFSNLGGAMLVIHRVILRQPTHRWEYSGVIIAMVGSIISVLDKDVKKIDESHQNIPFGDICGIISSLFAAYFFQKNSQVIQKVPSSIVVCLTIIISEILLVIFGLIFDTFTLDFNTHTGVFGFISKEYFLYTFFALGLFCGAMSIYTATLVLKYYPAVVLLITSLFEPLLCQAISCLMNIDKAPGLMTYLGGMLTLIGILGSGLWWLAP</sequence>
<evidence type="ECO:0008006" key="4">
    <source>
        <dbReference type="Google" id="ProtNLM"/>
    </source>
</evidence>
<name>A0A078AW29_STYLE</name>
<feature type="transmembrane region" description="Helical" evidence="1">
    <location>
        <begin position="79"/>
        <end position="96"/>
    </location>
</feature>
<reference evidence="2 3" key="1">
    <citation type="submission" date="2014-06" db="EMBL/GenBank/DDBJ databases">
        <authorList>
            <person name="Swart Estienne"/>
        </authorList>
    </citation>
    <scope>NUCLEOTIDE SEQUENCE [LARGE SCALE GENOMIC DNA]</scope>
    <source>
        <strain evidence="2 3">130c</strain>
    </source>
</reference>
<keyword evidence="1" id="KW-0812">Transmembrane</keyword>
<dbReference type="Proteomes" id="UP000039865">
    <property type="component" value="Unassembled WGS sequence"/>
</dbReference>
<feature type="transmembrane region" description="Helical" evidence="1">
    <location>
        <begin position="242"/>
        <end position="264"/>
    </location>
</feature>
<keyword evidence="1" id="KW-1133">Transmembrane helix</keyword>
<protein>
    <recommendedName>
        <fullName evidence="4">Drug metabolite transporter superfamily</fullName>
    </recommendedName>
</protein>
<feature type="transmembrane region" description="Helical" evidence="1">
    <location>
        <begin position="137"/>
        <end position="157"/>
    </location>
</feature>
<dbReference type="EMBL" id="CCKQ01013722">
    <property type="protein sequence ID" value="CDW85422.1"/>
    <property type="molecule type" value="Genomic_DNA"/>
</dbReference>
<feature type="transmembrane region" description="Helical" evidence="1">
    <location>
        <begin position="270"/>
        <end position="292"/>
    </location>
</feature>
<evidence type="ECO:0000313" key="2">
    <source>
        <dbReference type="EMBL" id="CDW85422.1"/>
    </source>
</evidence>
<keyword evidence="3" id="KW-1185">Reference proteome</keyword>
<dbReference type="InParanoid" id="A0A078AW29"/>
<feature type="transmembrane region" description="Helical" evidence="1">
    <location>
        <begin position="169"/>
        <end position="192"/>
    </location>
</feature>
<feature type="transmembrane region" description="Helical" evidence="1">
    <location>
        <begin position="212"/>
        <end position="235"/>
    </location>
</feature>
<dbReference type="AlphaFoldDB" id="A0A078AW29"/>
<proteinExistence type="predicted"/>
<evidence type="ECO:0000256" key="1">
    <source>
        <dbReference type="SAM" id="Phobius"/>
    </source>
</evidence>
<feature type="transmembrane region" description="Helical" evidence="1">
    <location>
        <begin position="108"/>
        <end position="125"/>
    </location>
</feature>
<organism evidence="2 3">
    <name type="scientific">Stylonychia lemnae</name>
    <name type="common">Ciliate</name>
    <dbReference type="NCBI Taxonomy" id="5949"/>
    <lineage>
        <taxon>Eukaryota</taxon>
        <taxon>Sar</taxon>
        <taxon>Alveolata</taxon>
        <taxon>Ciliophora</taxon>
        <taxon>Intramacronucleata</taxon>
        <taxon>Spirotrichea</taxon>
        <taxon>Stichotrichia</taxon>
        <taxon>Sporadotrichida</taxon>
        <taxon>Oxytrichidae</taxon>
        <taxon>Stylonychinae</taxon>
        <taxon>Stylonychia</taxon>
    </lineage>
</organism>
<gene>
    <name evidence="2" type="primary">Contig703.g778</name>
    <name evidence="2" type="ORF">STYLEM_14498</name>
</gene>